<dbReference type="Gene3D" id="2.40.170.20">
    <property type="entry name" value="TonB-dependent receptor, beta-barrel domain"/>
    <property type="match status" value="1"/>
</dbReference>
<evidence type="ECO:0000313" key="5">
    <source>
        <dbReference type="EMBL" id="TXI29360.1"/>
    </source>
</evidence>
<dbReference type="InterPro" id="IPR000531">
    <property type="entry name" value="Beta-barrel_TonB"/>
</dbReference>
<accession>A0A5C7VW64</accession>
<dbReference type="GO" id="GO:0009279">
    <property type="term" value="C:cell outer membrane"/>
    <property type="evidence" value="ECO:0007669"/>
    <property type="project" value="UniProtKB-SubCell"/>
</dbReference>
<feature type="domain" description="TonB-dependent receptor-like beta-barrel" evidence="4">
    <location>
        <begin position="12"/>
        <end position="133"/>
    </location>
</feature>
<evidence type="ECO:0000256" key="1">
    <source>
        <dbReference type="ARBA" id="ARBA00004442"/>
    </source>
</evidence>
<reference evidence="5 6" key="1">
    <citation type="submission" date="2018-09" db="EMBL/GenBank/DDBJ databases">
        <title>Metagenome Assembled Genomes from an Advanced Water Purification Facility.</title>
        <authorList>
            <person name="Stamps B.W."/>
            <person name="Spear J.R."/>
        </authorList>
    </citation>
    <scope>NUCLEOTIDE SEQUENCE [LARGE SCALE GENOMIC DNA]</scope>
    <source>
        <strain evidence="5">Bin_54_1</strain>
    </source>
</reference>
<dbReference type="Pfam" id="PF00593">
    <property type="entry name" value="TonB_dep_Rec_b-barrel"/>
    <property type="match status" value="1"/>
</dbReference>
<sequence>MPTSLDPARRHLQTGNVFAQTDIPLVEDRLKLTAGIKFLDHTYTHGNFLPNARLLWTPDAKQSFWASATRSIRLPSRFERDGNQLIRDGAEFIRLISNPHLLAETLWGFETGYRRQIASDLSVDIAGFFNDYNHSSSESEVAPATIQIMECICIGCVSCSVIATCK</sequence>
<comment type="subcellular location">
    <subcellularLocation>
        <location evidence="1">Cell outer membrane</location>
    </subcellularLocation>
</comment>
<gene>
    <name evidence="5" type="ORF">E6Q60_04410</name>
</gene>
<comment type="caution">
    <text evidence="5">The sequence shown here is derived from an EMBL/GenBank/DDBJ whole genome shotgun (WGS) entry which is preliminary data.</text>
</comment>
<dbReference type="SUPFAM" id="SSF56935">
    <property type="entry name" value="Porins"/>
    <property type="match status" value="1"/>
</dbReference>
<keyword evidence="3" id="KW-0998">Cell outer membrane</keyword>
<proteinExistence type="predicted"/>
<dbReference type="Proteomes" id="UP000321055">
    <property type="component" value="Unassembled WGS sequence"/>
</dbReference>
<keyword evidence="2" id="KW-0472">Membrane</keyword>
<keyword evidence="5" id="KW-0675">Receptor</keyword>
<dbReference type="AlphaFoldDB" id="A0A5C7VW64"/>
<evidence type="ECO:0000259" key="4">
    <source>
        <dbReference type="Pfam" id="PF00593"/>
    </source>
</evidence>
<evidence type="ECO:0000313" key="6">
    <source>
        <dbReference type="Proteomes" id="UP000321055"/>
    </source>
</evidence>
<dbReference type="InterPro" id="IPR036942">
    <property type="entry name" value="Beta-barrel_TonB_sf"/>
</dbReference>
<dbReference type="EMBL" id="SSFX01000036">
    <property type="protein sequence ID" value="TXI29360.1"/>
    <property type="molecule type" value="Genomic_DNA"/>
</dbReference>
<evidence type="ECO:0000256" key="3">
    <source>
        <dbReference type="ARBA" id="ARBA00023237"/>
    </source>
</evidence>
<evidence type="ECO:0000256" key="2">
    <source>
        <dbReference type="ARBA" id="ARBA00023136"/>
    </source>
</evidence>
<name>A0A5C7VW64_9PROT</name>
<organism evidence="5 6">
    <name type="scientific">Nitrosomonas oligotropha</name>
    <dbReference type="NCBI Taxonomy" id="42354"/>
    <lineage>
        <taxon>Bacteria</taxon>
        <taxon>Pseudomonadati</taxon>
        <taxon>Pseudomonadota</taxon>
        <taxon>Betaproteobacteria</taxon>
        <taxon>Nitrosomonadales</taxon>
        <taxon>Nitrosomonadaceae</taxon>
        <taxon>Nitrosomonas</taxon>
    </lineage>
</organism>
<protein>
    <submittedName>
        <fullName evidence="5">TonB-dependent receptor</fullName>
    </submittedName>
</protein>